<reference evidence="2" key="1">
    <citation type="submission" date="2022-11" db="UniProtKB">
        <authorList>
            <consortium name="WormBaseParasite"/>
        </authorList>
    </citation>
    <scope>IDENTIFICATION</scope>
</reference>
<proteinExistence type="predicted"/>
<sequence length="146" mass="15387">MEQSSTQIHKDDLRFTLERVREDAKSTIQLEKDVQDLGQIMEDLASLVHAQHDMVDSIEEHVEMASHQVLEGNQQLKKALSNKNAQVPLAAAAVGATVVGGPVGFAAGSVVVGTIAAVGGAVAGLFSGRWIKKSAQESTVLPSSNS</sequence>
<protein>
    <submittedName>
        <fullName evidence="2">t-SNARE coiled-coil homology domain-containing protein</fullName>
    </submittedName>
</protein>
<evidence type="ECO:0000313" key="1">
    <source>
        <dbReference type="Proteomes" id="UP000887576"/>
    </source>
</evidence>
<name>A0AC34PZJ8_9BILA</name>
<organism evidence="1 2">
    <name type="scientific">Panagrolaimus sp. JU765</name>
    <dbReference type="NCBI Taxonomy" id="591449"/>
    <lineage>
        <taxon>Eukaryota</taxon>
        <taxon>Metazoa</taxon>
        <taxon>Ecdysozoa</taxon>
        <taxon>Nematoda</taxon>
        <taxon>Chromadorea</taxon>
        <taxon>Rhabditida</taxon>
        <taxon>Tylenchina</taxon>
        <taxon>Panagrolaimomorpha</taxon>
        <taxon>Panagrolaimoidea</taxon>
        <taxon>Panagrolaimidae</taxon>
        <taxon>Panagrolaimus</taxon>
    </lineage>
</organism>
<dbReference type="Proteomes" id="UP000887576">
    <property type="component" value="Unplaced"/>
</dbReference>
<evidence type="ECO:0000313" key="2">
    <source>
        <dbReference type="WBParaSite" id="JU765_v2.g11549.t1"/>
    </source>
</evidence>
<accession>A0AC34PZJ8</accession>
<dbReference type="WBParaSite" id="JU765_v2.g11549.t1">
    <property type="protein sequence ID" value="JU765_v2.g11549.t1"/>
    <property type="gene ID" value="JU765_v2.g11549"/>
</dbReference>